<sequence length="390" mass="45497">MNLTTKCMNTRIGAYYYYFPTAQMGRDVLWEGMDRAGFRYMDHFPKECIKRKREDTMVIEMKNGSMFKIRGTDRNEPIGVNPVGVVFSEFSRQNPKAGWDLVRPILAENDGWAVFNFTSRGKNHAYRLYKMAMNNPLWFCEKLTVNDTRAIPLNAIAEDRASGMSEEMIQQEYYCSFDIGQEGSYYGRLMEELWSNGHICDVPYDKEALVHTAWDLGKKDPTSIWFWQEIGQEIHLIDYYENHGEGMSHYIKVLRDKPYDYGKHYAPHDLGTLSEGVVFKTASRLEIEFHKLKREKRLDEGIERVRGILPHCWFDKTKCEQGINALEDYHPEYNEKNEVFADKPAHTWSSHGSTGFMYVSKVVHGHIYSSNSSVSNAQIRKWQKQYSRTG</sequence>
<reference evidence="1" key="1">
    <citation type="journal article" date="2015" name="Nature">
        <title>Complex archaea that bridge the gap between prokaryotes and eukaryotes.</title>
        <authorList>
            <person name="Spang A."/>
            <person name="Saw J.H."/>
            <person name="Jorgensen S.L."/>
            <person name="Zaremba-Niedzwiedzka K."/>
            <person name="Martijn J."/>
            <person name="Lind A.E."/>
            <person name="van Eijk R."/>
            <person name="Schleper C."/>
            <person name="Guy L."/>
            <person name="Ettema T.J."/>
        </authorList>
    </citation>
    <scope>NUCLEOTIDE SEQUENCE</scope>
</reference>
<protein>
    <recommendedName>
        <fullName evidence="2">Terminase large subunit gp17-like C-terminal domain-containing protein</fullName>
    </recommendedName>
</protein>
<name>A0A0F9K9X4_9ZZZZ</name>
<evidence type="ECO:0008006" key="2">
    <source>
        <dbReference type="Google" id="ProtNLM"/>
    </source>
</evidence>
<gene>
    <name evidence="1" type="ORF">LCGC14_1354380</name>
</gene>
<dbReference type="AlphaFoldDB" id="A0A0F9K9X4"/>
<organism evidence="1">
    <name type="scientific">marine sediment metagenome</name>
    <dbReference type="NCBI Taxonomy" id="412755"/>
    <lineage>
        <taxon>unclassified sequences</taxon>
        <taxon>metagenomes</taxon>
        <taxon>ecological metagenomes</taxon>
    </lineage>
</organism>
<evidence type="ECO:0000313" key="1">
    <source>
        <dbReference type="EMBL" id="KKM78999.1"/>
    </source>
</evidence>
<dbReference type="EMBL" id="LAZR01008400">
    <property type="protein sequence ID" value="KKM78999.1"/>
    <property type="molecule type" value="Genomic_DNA"/>
</dbReference>
<accession>A0A0F9K9X4</accession>
<comment type="caution">
    <text evidence="1">The sequence shown here is derived from an EMBL/GenBank/DDBJ whole genome shotgun (WGS) entry which is preliminary data.</text>
</comment>
<proteinExistence type="predicted"/>
<dbReference type="Gene3D" id="3.40.50.300">
    <property type="entry name" value="P-loop containing nucleotide triphosphate hydrolases"/>
    <property type="match status" value="1"/>
</dbReference>
<dbReference type="InterPro" id="IPR027417">
    <property type="entry name" value="P-loop_NTPase"/>
</dbReference>